<reference evidence="1" key="1">
    <citation type="journal article" date="2020" name="Fungal Divers.">
        <title>Resolving the Mortierellaceae phylogeny through synthesis of multi-gene phylogenetics and phylogenomics.</title>
        <authorList>
            <person name="Vandepol N."/>
            <person name="Liber J."/>
            <person name="Desiro A."/>
            <person name="Na H."/>
            <person name="Kennedy M."/>
            <person name="Barry K."/>
            <person name="Grigoriev I.V."/>
            <person name="Miller A.N."/>
            <person name="O'Donnell K."/>
            <person name="Stajich J.E."/>
            <person name="Bonito G."/>
        </authorList>
    </citation>
    <scope>NUCLEOTIDE SEQUENCE</scope>
    <source>
        <strain evidence="1">NRRL 28262</strain>
    </source>
</reference>
<keyword evidence="2" id="KW-1185">Reference proteome</keyword>
<sequence length="114" mass="12795">MRHHRDNTPTLPVTMILCHREPTIPDPSAALYGLDADVRLQGLLWKLGQAFGTIWRDSALKCELRHMVFGDYTTIETPAQVSQTDVHVWIGNRGPGALIMNLITDIGLTTKHEH</sequence>
<evidence type="ECO:0000313" key="1">
    <source>
        <dbReference type="EMBL" id="KAG0271514.1"/>
    </source>
</evidence>
<dbReference type="Proteomes" id="UP001194580">
    <property type="component" value="Unassembled WGS sequence"/>
</dbReference>
<name>A0AAD4D7Y4_9FUNG</name>
<evidence type="ECO:0000313" key="2">
    <source>
        <dbReference type="Proteomes" id="UP001194580"/>
    </source>
</evidence>
<proteinExistence type="predicted"/>
<protein>
    <submittedName>
        <fullName evidence="1">Uncharacterized protein</fullName>
    </submittedName>
</protein>
<comment type="caution">
    <text evidence="1">The sequence shown here is derived from an EMBL/GenBank/DDBJ whole genome shotgun (WGS) entry which is preliminary data.</text>
</comment>
<accession>A0AAD4D7Y4</accession>
<dbReference type="AlphaFoldDB" id="A0AAD4D7Y4"/>
<gene>
    <name evidence="1" type="ORF">BGZ95_000663</name>
</gene>
<dbReference type="EMBL" id="JAAAIL010001122">
    <property type="protein sequence ID" value="KAG0271514.1"/>
    <property type="molecule type" value="Genomic_DNA"/>
</dbReference>
<organism evidence="1 2">
    <name type="scientific">Linnemannia exigua</name>
    <dbReference type="NCBI Taxonomy" id="604196"/>
    <lineage>
        <taxon>Eukaryota</taxon>
        <taxon>Fungi</taxon>
        <taxon>Fungi incertae sedis</taxon>
        <taxon>Mucoromycota</taxon>
        <taxon>Mortierellomycotina</taxon>
        <taxon>Mortierellomycetes</taxon>
        <taxon>Mortierellales</taxon>
        <taxon>Mortierellaceae</taxon>
        <taxon>Linnemannia</taxon>
    </lineage>
</organism>